<dbReference type="EMBL" id="JAIWYP010000013">
    <property type="protein sequence ID" value="KAH3718411.1"/>
    <property type="molecule type" value="Genomic_DNA"/>
</dbReference>
<dbReference type="Proteomes" id="UP000828390">
    <property type="component" value="Unassembled WGS sequence"/>
</dbReference>
<dbReference type="AlphaFoldDB" id="A0A9D4C7B3"/>
<keyword evidence="2" id="KW-1185">Reference proteome</keyword>
<gene>
    <name evidence="1" type="ORF">DPMN_061215</name>
</gene>
<accession>A0A9D4C7B3</accession>
<name>A0A9D4C7B3_DREPO</name>
<sequence>MSDHAVTALCVLSHDQILVAYQYNNNIKLLNHQYQVVSRYNLTAHPHDICQITPSEVALAVNDDTTHEVQFVSMHDLRMVMGTKLKFEHSGFGIARYRKDLYITSGTSGTALDKYTISGTRLSKLYEDTTAGATGNITVDIYWFHLNSYKLY</sequence>
<organism evidence="1 2">
    <name type="scientific">Dreissena polymorpha</name>
    <name type="common">Zebra mussel</name>
    <name type="synonym">Mytilus polymorpha</name>
    <dbReference type="NCBI Taxonomy" id="45954"/>
    <lineage>
        <taxon>Eukaryota</taxon>
        <taxon>Metazoa</taxon>
        <taxon>Spiralia</taxon>
        <taxon>Lophotrochozoa</taxon>
        <taxon>Mollusca</taxon>
        <taxon>Bivalvia</taxon>
        <taxon>Autobranchia</taxon>
        <taxon>Heteroconchia</taxon>
        <taxon>Euheterodonta</taxon>
        <taxon>Imparidentia</taxon>
        <taxon>Neoheterodontei</taxon>
        <taxon>Myida</taxon>
        <taxon>Dreissenoidea</taxon>
        <taxon>Dreissenidae</taxon>
        <taxon>Dreissena</taxon>
    </lineage>
</organism>
<comment type="caution">
    <text evidence="1">The sequence shown here is derived from an EMBL/GenBank/DDBJ whole genome shotgun (WGS) entry which is preliminary data.</text>
</comment>
<proteinExistence type="predicted"/>
<protein>
    <submittedName>
        <fullName evidence="1">Uncharacterized protein</fullName>
    </submittedName>
</protein>
<evidence type="ECO:0000313" key="2">
    <source>
        <dbReference type="Proteomes" id="UP000828390"/>
    </source>
</evidence>
<reference evidence="1" key="1">
    <citation type="journal article" date="2019" name="bioRxiv">
        <title>The Genome of the Zebra Mussel, Dreissena polymorpha: A Resource for Invasive Species Research.</title>
        <authorList>
            <person name="McCartney M.A."/>
            <person name="Auch B."/>
            <person name="Kono T."/>
            <person name="Mallez S."/>
            <person name="Zhang Y."/>
            <person name="Obille A."/>
            <person name="Becker A."/>
            <person name="Abrahante J.E."/>
            <person name="Garbe J."/>
            <person name="Badalamenti J.P."/>
            <person name="Herman A."/>
            <person name="Mangelson H."/>
            <person name="Liachko I."/>
            <person name="Sullivan S."/>
            <person name="Sone E.D."/>
            <person name="Koren S."/>
            <person name="Silverstein K.A.T."/>
            <person name="Beckman K.B."/>
            <person name="Gohl D.M."/>
        </authorList>
    </citation>
    <scope>NUCLEOTIDE SEQUENCE</scope>
    <source>
        <strain evidence="1">Duluth1</strain>
        <tissue evidence="1">Whole animal</tissue>
    </source>
</reference>
<evidence type="ECO:0000313" key="1">
    <source>
        <dbReference type="EMBL" id="KAH3718411.1"/>
    </source>
</evidence>
<reference evidence="1" key="2">
    <citation type="submission" date="2020-11" db="EMBL/GenBank/DDBJ databases">
        <authorList>
            <person name="McCartney M.A."/>
            <person name="Auch B."/>
            <person name="Kono T."/>
            <person name="Mallez S."/>
            <person name="Becker A."/>
            <person name="Gohl D.M."/>
            <person name="Silverstein K.A.T."/>
            <person name="Koren S."/>
            <person name="Bechman K.B."/>
            <person name="Herman A."/>
            <person name="Abrahante J.E."/>
            <person name="Garbe J."/>
        </authorList>
    </citation>
    <scope>NUCLEOTIDE SEQUENCE</scope>
    <source>
        <strain evidence="1">Duluth1</strain>
        <tissue evidence="1">Whole animal</tissue>
    </source>
</reference>